<accession>A0A5M9WZI7</accession>
<evidence type="ECO:0000313" key="1">
    <source>
        <dbReference type="EMBL" id="KAA8786773.1"/>
    </source>
</evidence>
<reference evidence="1 2" key="1">
    <citation type="journal article" date="2019" name="J. Ind. Microbiol. Biotechnol.">
        <title>Paenibacillus amylolyticus 27C64 has a diverse set of carbohydrate-active enzymes and complete pectin deconstruction system.</title>
        <authorList>
            <person name="Keggi C."/>
            <person name="Doran-Peterson J."/>
        </authorList>
    </citation>
    <scope>NUCLEOTIDE SEQUENCE [LARGE SCALE GENOMIC DNA]</scope>
    <source>
        <strain evidence="1 2">27C64</strain>
    </source>
</reference>
<gene>
    <name evidence="1" type="ORF">EC604_23375</name>
</gene>
<dbReference type="InterPro" id="IPR004289">
    <property type="entry name" value="Herpes_UL92"/>
</dbReference>
<protein>
    <submittedName>
        <fullName evidence="1">Uncharacterized protein</fullName>
    </submittedName>
</protein>
<proteinExistence type="predicted"/>
<comment type="caution">
    <text evidence="1">The sequence shown here is derived from an EMBL/GenBank/DDBJ whole genome shotgun (WGS) entry which is preliminary data.</text>
</comment>
<sequence length="69" mass="8322">MFNTWNFRKRFLTFVQKNFGLRCIFTCIKCKCHHMCNSAHLCFLLHYVQTLYSSLQLNVLKAQYLVELN</sequence>
<name>A0A5M9WZI7_PAEAM</name>
<evidence type="ECO:0000313" key="2">
    <source>
        <dbReference type="Proteomes" id="UP000323664"/>
    </source>
</evidence>
<dbReference type="Proteomes" id="UP000323664">
    <property type="component" value="Unassembled WGS sequence"/>
</dbReference>
<dbReference type="EMBL" id="RIAS01000016">
    <property type="protein sequence ID" value="KAA8786773.1"/>
    <property type="molecule type" value="Genomic_DNA"/>
</dbReference>
<dbReference type="AlphaFoldDB" id="A0A5M9WZI7"/>
<dbReference type="Pfam" id="PF03048">
    <property type="entry name" value="Herpes_UL92"/>
    <property type="match status" value="1"/>
</dbReference>
<organism evidence="1 2">
    <name type="scientific">Paenibacillus amylolyticus</name>
    <dbReference type="NCBI Taxonomy" id="1451"/>
    <lineage>
        <taxon>Bacteria</taxon>
        <taxon>Bacillati</taxon>
        <taxon>Bacillota</taxon>
        <taxon>Bacilli</taxon>
        <taxon>Bacillales</taxon>
        <taxon>Paenibacillaceae</taxon>
        <taxon>Paenibacillus</taxon>
    </lineage>
</organism>